<dbReference type="Pfam" id="PF02176">
    <property type="entry name" value="zf-TRAF"/>
    <property type="match status" value="1"/>
</dbReference>
<keyword evidence="8" id="KW-0175">Coiled coil</keyword>
<dbReference type="EMBL" id="CALNXK010000088">
    <property type="protein sequence ID" value="CAH3150024.1"/>
    <property type="molecule type" value="Genomic_DNA"/>
</dbReference>
<evidence type="ECO:0000256" key="5">
    <source>
        <dbReference type="ARBA" id="ARBA00022771"/>
    </source>
</evidence>
<dbReference type="InterPro" id="IPR008974">
    <property type="entry name" value="TRAF-like"/>
</dbReference>
<dbReference type="InterPro" id="IPR018957">
    <property type="entry name" value="Znf_C3HC4_RING-type"/>
</dbReference>
<keyword evidence="3 7" id="KW-0479">Metal-binding</keyword>
<evidence type="ECO:0000259" key="9">
    <source>
        <dbReference type="PROSITE" id="PS50089"/>
    </source>
</evidence>
<keyword evidence="6 7" id="KW-0862">Zinc</keyword>
<dbReference type="Proteomes" id="UP001159405">
    <property type="component" value="Unassembled WGS sequence"/>
</dbReference>
<dbReference type="InterPro" id="IPR049342">
    <property type="entry name" value="TRAF1-6_MATH_dom"/>
</dbReference>
<evidence type="ECO:0000259" key="10">
    <source>
        <dbReference type="PROSITE" id="PS50144"/>
    </source>
</evidence>
<keyword evidence="13" id="KW-1185">Reference proteome</keyword>
<evidence type="ECO:0000259" key="11">
    <source>
        <dbReference type="PROSITE" id="PS50145"/>
    </source>
</evidence>
<organism evidence="12 13">
    <name type="scientific">Porites lobata</name>
    <dbReference type="NCBI Taxonomy" id="104759"/>
    <lineage>
        <taxon>Eukaryota</taxon>
        <taxon>Metazoa</taxon>
        <taxon>Cnidaria</taxon>
        <taxon>Anthozoa</taxon>
        <taxon>Hexacorallia</taxon>
        <taxon>Scleractinia</taxon>
        <taxon>Fungiina</taxon>
        <taxon>Poritidae</taxon>
        <taxon>Porites</taxon>
    </lineage>
</organism>
<keyword evidence="5 7" id="KW-0863">Zinc-finger</keyword>
<proteinExistence type="predicted"/>
<evidence type="ECO:0000256" key="6">
    <source>
        <dbReference type="ARBA" id="ARBA00022833"/>
    </source>
</evidence>
<evidence type="ECO:0000313" key="13">
    <source>
        <dbReference type="Proteomes" id="UP001159405"/>
    </source>
</evidence>
<sequence length="471" mass="54190">MTEAQCNTQLPSGHDDEFLYAVEDDFICLICHLPLKEPVLTRCGHRFCNACLEEYLLRQEDENQPYTCPADREGLDRDKDLFPDKATGRKILSLVIKCQSVGCSWTGELRSKKFSPSCPLSYATKLFPKRRLCGKKTPSPNSMLLPTNAQGSGLLLNTQQHCFQGKGEREEPGHFEFCSKFPVPCPNSCDESITREMIPNHIKDHCPLTPVSCPFAQMGCIEKVQRKNLDLHLQKALQEHLHFACDKLNSTQVQLGETRVQLKETQAELKLTRDQVRETQDITRNLVGKLNMLQRHFGLKSSTDKEDGNTRYIWKIDKFSDILRQAKAGERETIESDPFFTECYGYKLKVSVIPHFAGYFTHLPSRRSPHLSVAIFLMESEYDNMLPWPFRKKITFTLIDQHEDLRQRNNVVDYLSSKRRGPFSNLFLKRPEEGNLCKGGIPLFISHKVLQTRRYIVNDTVFLQVDVEPDE</sequence>
<dbReference type="Pfam" id="PF00097">
    <property type="entry name" value="zf-C3HC4"/>
    <property type="match status" value="1"/>
</dbReference>
<feature type="domain" description="TRAF-type" evidence="11">
    <location>
        <begin position="174"/>
        <end position="229"/>
    </location>
</feature>
<keyword evidence="4" id="KW-0677">Repeat</keyword>
<dbReference type="PROSITE" id="PS50089">
    <property type="entry name" value="ZF_RING_2"/>
    <property type="match status" value="1"/>
</dbReference>
<dbReference type="InterPro" id="IPR002083">
    <property type="entry name" value="MATH/TRAF_dom"/>
</dbReference>
<reference evidence="12 13" key="1">
    <citation type="submission" date="2022-05" db="EMBL/GenBank/DDBJ databases">
        <authorList>
            <consortium name="Genoscope - CEA"/>
            <person name="William W."/>
        </authorList>
    </citation>
    <scope>NUCLEOTIDE SEQUENCE [LARGE SCALE GENOMIC DNA]</scope>
</reference>
<dbReference type="PANTHER" id="PTHR10131">
    <property type="entry name" value="TNF RECEPTOR ASSOCIATED FACTOR"/>
    <property type="match status" value="1"/>
</dbReference>
<evidence type="ECO:0000256" key="2">
    <source>
        <dbReference type="ARBA" id="ARBA00022490"/>
    </source>
</evidence>
<comment type="caution">
    <text evidence="12">The sequence shown here is derived from an EMBL/GenBank/DDBJ whole genome shotgun (WGS) entry which is preliminary data.</text>
</comment>
<gene>
    <name evidence="12" type="ORF">PLOB_00047203</name>
</gene>
<dbReference type="Pfam" id="PF21355">
    <property type="entry name" value="TRAF-mep_MATH"/>
    <property type="match status" value="1"/>
</dbReference>
<dbReference type="Gene3D" id="2.60.210.10">
    <property type="entry name" value="Apoptosis, Tumor Necrosis Factor Receptor Associated Protein 2, Chain A"/>
    <property type="match status" value="1"/>
</dbReference>
<keyword evidence="2" id="KW-0963">Cytoplasm</keyword>
<comment type="subcellular location">
    <subcellularLocation>
        <location evidence="1">Cytoplasm</location>
    </subcellularLocation>
</comment>
<dbReference type="PIRSF" id="PIRSF015614">
    <property type="entry name" value="TRAF"/>
    <property type="match status" value="1"/>
</dbReference>
<dbReference type="PANTHER" id="PTHR10131:SF94">
    <property type="entry name" value="TNF RECEPTOR-ASSOCIATED FACTOR 4"/>
    <property type="match status" value="1"/>
</dbReference>
<dbReference type="InterPro" id="IPR017907">
    <property type="entry name" value="Znf_RING_CS"/>
</dbReference>
<dbReference type="InterPro" id="IPR001293">
    <property type="entry name" value="Znf_TRAF"/>
</dbReference>
<dbReference type="SMART" id="SM00184">
    <property type="entry name" value="RING"/>
    <property type="match status" value="1"/>
</dbReference>
<evidence type="ECO:0000256" key="1">
    <source>
        <dbReference type="ARBA" id="ARBA00004496"/>
    </source>
</evidence>
<dbReference type="PROSITE" id="PS50145">
    <property type="entry name" value="ZF_TRAF"/>
    <property type="match status" value="1"/>
</dbReference>
<feature type="zinc finger region" description="TRAF-type" evidence="7">
    <location>
        <begin position="174"/>
        <end position="229"/>
    </location>
</feature>
<dbReference type="SUPFAM" id="SSF57850">
    <property type="entry name" value="RING/U-box"/>
    <property type="match status" value="1"/>
</dbReference>
<evidence type="ECO:0000256" key="3">
    <source>
        <dbReference type="ARBA" id="ARBA00022723"/>
    </source>
</evidence>
<evidence type="ECO:0000256" key="8">
    <source>
        <dbReference type="SAM" id="Coils"/>
    </source>
</evidence>
<dbReference type="SMART" id="SM00061">
    <property type="entry name" value="MATH"/>
    <property type="match status" value="1"/>
</dbReference>
<evidence type="ECO:0000256" key="7">
    <source>
        <dbReference type="PROSITE-ProRule" id="PRU00207"/>
    </source>
</evidence>
<dbReference type="PROSITE" id="PS50144">
    <property type="entry name" value="MATH"/>
    <property type="match status" value="1"/>
</dbReference>
<dbReference type="SUPFAM" id="SSF49599">
    <property type="entry name" value="TRAF domain-like"/>
    <property type="match status" value="2"/>
</dbReference>
<name>A0ABN8PSJ8_9CNID</name>
<accession>A0ABN8PSJ8</accession>
<evidence type="ECO:0000313" key="12">
    <source>
        <dbReference type="EMBL" id="CAH3150024.1"/>
    </source>
</evidence>
<evidence type="ECO:0000256" key="4">
    <source>
        <dbReference type="ARBA" id="ARBA00022737"/>
    </source>
</evidence>
<evidence type="ECO:0008006" key="14">
    <source>
        <dbReference type="Google" id="ProtNLM"/>
    </source>
</evidence>
<dbReference type="Gene3D" id="3.30.40.10">
    <property type="entry name" value="Zinc/RING finger domain, C3HC4 (zinc finger)"/>
    <property type="match status" value="2"/>
</dbReference>
<dbReference type="InterPro" id="IPR013083">
    <property type="entry name" value="Znf_RING/FYVE/PHD"/>
</dbReference>
<dbReference type="PROSITE" id="PS00518">
    <property type="entry name" value="ZF_RING_1"/>
    <property type="match status" value="1"/>
</dbReference>
<feature type="domain" description="MATH" evidence="10">
    <location>
        <begin position="309"/>
        <end position="467"/>
    </location>
</feature>
<dbReference type="InterPro" id="IPR001841">
    <property type="entry name" value="Znf_RING"/>
</dbReference>
<feature type="coiled-coil region" evidence="8">
    <location>
        <begin position="255"/>
        <end position="282"/>
    </location>
</feature>
<protein>
    <recommendedName>
        <fullName evidence="14">TNF receptor-associated factor</fullName>
    </recommendedName>
</protein>
<dbReference type="InterPro" id="IPR012227">
    <property type="entry name" value="TNF_rcpt-assoc_TRAF_met"/>
</dbReference>
<feature type="domain" description="RING-type" evidence="9">
    <location>
        <begin position="28"/>
        <end position="72"/>
    </location>
</feature>